<feature type="domain" description="Glutamyl/glutaminyl-tRNA synthetase class Ib anti-codon binding" evidence="12">
    <location>
        <begin position="402"/>
        <end position="476"/>
    </location>
</feature>
<keyword evidence="15" id="KW-1185">Reference proteome</keyword>
<gene>
    <name evidence="10" type="primary">gltX</name>
    <name evidence="14" type="ORF">MTTB_10910</name>
</gene>
<dbReference type="Gene3D" id="2.40.240.10">
    <property type="entry name" value="Ribosomal Protein L25, Chain P"/>
    <property type="match status" value="1"/>
</dbReference>
<keyword evidence="5 10" id="KW-0547">Nucleotide-binding</keyword>
<organism evidence="14 15">
    <name type="scientific">Methanothermobacter tenebrarum</name>
    <dbReference type="NCBI Taxonomy" id="680118"/>
    <lineage>
        <taxon>Archaea</taxon>
        <taxon>Methanobacteriati</taxon>
        <taxon>Methanobacteriota</taxon>
        <taxon>Methanomada group</taxon>
        <taxon>Methanobacteria</taxon>
        <taxon>Methanobacteriales</taxon>
        <taxon>Methanobacteriaceae</taxon>
        <taxon>Methanothermobacter</taxon>
    </lineage>
</organism>
<feature type="short sequence motif" description="'HIGH' region" evidence="10">
    <location>
        <begin position="104"/>
        <end position="114"/>
    </location>
</feature>
<dbReference type="Gene3D" id="2.40.240.100">
    <property type="match status" value="1"/>
</dbReference>
<dbReference type="PANTHER" id="PTHR43097">
    <property type="entry name" value="GLUTAMINE-TRNA LIGASE"/>
    <property type="match status" value="1"/>
</dbReference>
<comment type="function">
    <text evidence="10">Catalyzes the attachment of glutamate to tRNA(Glu) in a two-step reaction: glutamate is first activated by ATP to form Glu-AMP and then transferred to the acceptor end of tRNA(Glu).</text>
</comment>
<dbReference type="InterPro" id="IPR020059">
    <property type="entry name" value="Glu/Gln-tRNA-synth_Ib_codon-bd"/>
</dbReference>
<dbReference type="InterPro" id="IPR020058">
    <property type="entry name" value="Glu/Gln-tRNA-synth_Ib_cat-dom"/>
</dbReference>
<dbReference type="EMBL" id="AP025698">
    <property type="protein sequence ID" value="BDH79712.1"/>
    <property type="molecule type" value="Genomic_DNA"/>
</dbReference>
<reference evidence="14 15" key="1">
    <citation type="submission" date="2022-04" db="EMBL/GenBank/DDBJ databases">
        <title>Complete genome of Methanothermobacter tenebrarum strain RMAS.</title>
        <authorList>
            <person name="Nakamura K."/>
            <person name="Oshima K."/>
            <person name="Hattori M."/>
            <person name="Kamagata Y."/>
            <person name="Takamizawa K."/>
        </authorList>
    </citation>
    <scope>NUCLEOTIDE SEQUENCE [LARGE SCALE GENOMIC DNA]</scope>
    <source>
        <strain evidence="14 15">RMAS</strain>
    </source>
</reference>
<evidence type="ECO:0000256" key="3">
    <source>
        <dbReference type="ARBA" id="ARBA00022490"/>
    </source>
</evidence>
<sequence>MGLEEIIYKYALINAVKHKGKAMEKAVIGAVMSNEPQLRKKAQKVLEETKNIVEKVNKLTPREQEEELKRLGIKVEEKRGAEKKKKELPPLPNIKEKVILRFAPNPSGPLHIGHARAAILNHEYAKKYNGKLILRMEDTDPRRVDPQAYKMIQEDLEWLGIKWDQLIIQSDRIPTYYDHAKKLLQEGGGYICTCKPERFKKLKDESKPCPCRNLPKEENLKRWEKMRGMSEGEAVLRVKTDLKHRNPAIRDWVGLRIVEEAHPRTGRKYRIYPTMNFAVTIDDHLLGITHVLRGKDHITNTEKQKYLYNHFNWEPPTFIHYGRLHMDNIQLSTSKTRKGIQEGTYKGWDDPRLGTIRAIKRRGIQAQAIREAMIEIGAKIADSTLSWEKIYGLNKNIVDEIADRYFFVSDPIPFKIRNLPEDLKATIKRPLHPDHPERGYRQIPFNGRVYIQKEDLKGAKLLRLVDAVNVKIKNKDLEYHSSSLKEARRHNARIIHWVPIEGSIPANVIMPSTKIIEGLIEPDAKKLKTDQLVQLERFGFARVDKTNKKIIFYYTHK</sequence>
<dbReference type="PROSITE" id="PS00178">
    <property type="entry name" value="AA_TRNA_LIGASE_I"/>
    <property type="match status" value="1"/>
</dbReference>
<evidence type="ECO:0000256" key="8">
    <source>
        <dbReference type="ARBA" id="ARBA00023146"/>
    </source>
</evidence>
<dbReference type="InterPro" id="IPR001412">
    <property type="entry name" value="aa-tRNA-synth_I_CS"/>
</dbReference>
<dbReference type="SUPFAM" id="SSF50715">
    <property type="entry name" value="Ribosomal protein L25-like"/>
    <property type="match status" value="1"/>
</dbReference>
<dbReference type="RefSeq" id="WP_428343360.1">
    <property type="nucleotide sequence ID" value="NZ_AP025698.1"/>
</dbReference>
<feature type="domain" description="tRNA synthetases class I (E and Q) anti-codon binding" evidence="13">
    <location>
        <begin position="494"/>
        <end position="544"/>
    </location>
</feature>
<dbReference type="GO" id="GO:0016874">
    <property type="term" value="F:ligase activity"/>
    <property type="evidence" value="ECO:0007669"/>
    <property type="project" value="UniProtKB-KW"/>
</dbReference>
<dbReference type="NCBIfam" id="NF003169">
    <property type="entry name" value="PRK04156.1"/>
    <property type="match status" value="1"/>
</dbReference>
<keyword evidence="7 10" id="KW-0648">Protein biosynthesis</keyword>
<dbReference type="Proteomes" id="UP000831817">
    <property type="component" value="Chromosome"/>
</dbReference>
<keyword evidence="4 10" id="KW-0436">Ligase</keyword>
<dbReference type="Pfam" id="PF03950">
    <property type="entry name" value="tRNA-synt_1c_C"/>
    <property type="match status" value="1"/>
</dbReference>
<evidence type="ECO:0000259" key="13">
    <source>
        <dbReference type="Pfam" id="PF20974"/>
    </source>
</evidence>
<dbReference type="InterPro" id="IPR011035">
    <property type="entry name" value="Ribosomal_bL25/Gln-tRNA_synth"/>
</dbReference>
<comment type="similarity">
    <text evidence="2 10">Belongs to the class-I aminoacyl-tRNA synthetase family. Glutamate--tRNA ligase type 2 subfamily.</text>
</comment>
<evidence type="ECO:0000256" key="2">
    <source>
        <dbReference type="ARBA" id="ARBA00008927"/>
    </source>
</evidence>
<dbReference type="InterPro" id="IPR050132">
    <property type="entry name" value="Gln/Glu-tRNA_Ligase"/>
</dbReference>
<dbReference type="GeneID" id="71965614"/>
<evidence type="ECO:0000259" key="12">
    <source>
        <dbReference type="Pfam" id="PF03950"/>
    </source>
</evidence>
<dbReference type="HAMAP" id="MF_02076">
    <property type="entry name" value="Glu_tRNA_synth_type2"/>
    <property type="match status" value="1"/>
</dbReference>
<keyword evidence="3 10" id="KW-0963">Cytoplasm</keyword>
<dbReference type="NCBIfam" id="TIGR00463">
    <property type="entry name" value="gltX_arch"/>
    <property type="match status" value="1"/>
</dbReference>
<feature type="domain" description="Glutamyl/glutaminyl-tRNA synthetase class Ib catalytic" evidence="11">
    <location>
        <begin position="97"/>
        <end position="393"/>
    </location>
</feature>
<dbReference type="Gene3D" id="3.40.50.620">
    <property type="entry name" value="HUPs"/>
    <property type="match status" value="1"/>
</dbReference>
<evidence type="ECO:0000256" key="1">
    <source>
        <dbReference type="ARBA" id="ARBA00004496"/>
    </source>
</evidence>
<comment type="subcellular location">
    <subcellularLocation>
        <location evidence="1 10">Cytoplasm</location>
    </subcellularLocation>
</comment>
<keyword evidence="8 10" id="KW-0030">Aminoacyl-tRNA synthetase</keyword>
<comment type="catalytic activity">
    <reaction evidence="9 10">
        <text>tRNA(Glu) + L-glutamate + ATP = L-glutamyl-tRNA(Glu) + AMP + diphosphate</text>
        <dbReference type="Rhea" id="RHEA:23540"/>
        <dbReference type="Rhea" id="RHEA-COMP:9663"/>
        <dbReference type="Rhea" id="RHEA-COMP:9680"/>
        <dbReference type="ChEBI" id="CHEBI:29985"/>
        <dbReference type="ChEBI" id="CHEBI:30616"/>
        <dbReference type="ChEBI" id="CHEBI:33019"/>
        <dbReference type="ChEBI" id="CHEBI:78442"/>
        <dbReference type="ChEBI" id="CHEBI:78520"/>
        <dbReference type="ChEBI" id="CHEBI:456215"/>
        <dbReference type="EC" id="6.1.1.17"/>
    </reaction>
</comment>
<dbReference type="Pfam" id="PF00749">
    <property type="entry name" value="tRNA-synt_1c"/>
    <property type="match status" value="1"/>
</dbReference>
<dbReference type="CDD" id="cd09287">
    <property type="entry name" value="GluRS_non_core"/>
    <property type="match status" value="1"/>
</dbReference>
<evidence type="ECO:0000256" key="10">
    <source>
        <dbReference type="HAMAP-Rule" id="MF_02076"/>
    </source>
</evidence>
<accession>A0ABN6PFJ5</accession>
<evidence type="ECO:0000313" key="15">
    <source>
        <dbReference type="Proteomes" id="UP000831817"/>
    </source>
</evidence>
<evidence type="ECO:0000313" key="14">
    <source>
        <dbReference type="EMBL" id="BDH79712.1"/>
    </source>
</evidence>
<dbReference type="SUPFAM" id="SSF52374">
    <property type="entry name" value="Nucleotidylyl transferase"/>
    <property type="match status" value="1"/>
</dbReference>
<name>A0ABN6PFJ5_9EURY</name>
<dbReference type="EC" id="6.1.1.17" evidence="10"/>
<dbReference type="PANTHER" id="PTHR43097:SF5">
    <property type="entry name" value="GLUTAMATE--TRNA LIGASE"/>
    <property type="match status" value="1"/>
</dbReference>
<protein>
    <recommendedName>
        <fullName evidence="10">Glutamate--tRNA ligase</fullName>
        <ecNumber evidence="10">6.1.1.17</ecNumber>
    </recommendedName>
    <alternativeName>
        <fullName evidence="10">Glutamyl-tRNA synthetase</fullName>
        <shortName evidence="10">GluRS</shortName>
    </alternativeName>
</protein>
<dbReference type="PRINTS" id="PR00987">
    <property type="entry name" value="TRNASYNTHGLU"/>
</dbReference>
<evidence type="ECO:0000259" key="11">
    <source>
        <dbReference type="Pfam" id="PF00749"/>
    </source>
</evidence>
<dbReference type="InterPro" id="IPR004526">
    <property type="entry name" value="Glu-tRNA-synth_arc/euk"/>
</dbReference>
<evidence type="ECO:0000256" key="9">
    <source>
        <dbReference type="ARBA" id="ARBA00048351"/>
    </source>
</evidence>
<dbReference type="InterPro" id="IPR014729">
    <property type="entry name" value="Rossmann-like_a/b/a_fold"/>
</dbReference>
<evidence type="ECO:0000256" key="6">
    <source>
        <dbReference type="ARBA" id="ARBA00022840"/>
    </source>
</evidence>
<dbReference type="InterPro" id="IPR020056">
    <property type="entry name" value="Rbsml_bL25/Gln-tRNA_synth_N"/>
</dbReference>
<evidence type="ECO:0000256" key="4">
    <source>
        <dbReference type="ARBA" id="ARBA00022598"/>
    </source>
</evidence>
<evidence type="ECO:0000256" key="7">
    <source>
        <dbReference type="ARBA" id="ARBA00022917"/>
    </source>
</evidence>
<keyword evidence="6 10" id="KW-0067">ATP-binding</keyword>
<dbReference type="InterPro" id="IPR049437">
    <property type="entry name" value="tRNA-synt_1c_C2"/>
</dbReference>
<proteinExistence type="inferred from homology"/>
<dbReference type="Pfam" id="PF20974">
    <property type="entry name" value="tRNA-synt_1c_C2"/>
    <property type="match status" value="1"/>
</dbReference>
<dbReference type="InterPro" id="IPR000924">
    <property type="entry name" value="Glu/Gln-tRNA-synth"/>
</dbReference>
<evidence type="ECO:0000256" key="5">
    <source>
        <dbReference type="ARBA" id="ARBA00022741"/>
    </source>
</evidence>